<comment type="caution">
    <text evidence="5">The sequence shown here is derived from an EMBL/GenBank/DDBJ whole genome shotgun (WGS) entry which is preliminary data.</text>
</comment>
<dbReference type="Gramene" id="GBG62663">
    <property type="protein sequence ID" value="GBG62663"/>
    <property type="gene ID" value="CBR_g31682"/>
</dbReference>
<proteinExistence type="predicted"/>
<feature type="compositionally biased region" description="Basic and acidic residues" evidence="3">
    <location>
        <begin position="849"/>
        <end position="858"/>
    </location>
</feature>
<keyword evidence="6" id="KW-1185">Reference proteome</keyword>
<evidence type="ECO:0000256" key="3">
    <source>
        <dbReference type="SAM" id="MobiDB-lite"/>
    </source>
</evidence>
<evidence type="ECO:0000256" key="1">
    <source>
        <dbReference type="ARBA" id="ARBA00022618"/>
    </source>
</evidence>
<evidence type="ECO:0000259" key="4">
    <source>
        <dbReference type="Pfam" id="PF09759"/>
    </source>
</evidence>
<dbReference type="EMBL" id="BFEA01000031">
    <property type="protein sequence ID" value="GBG62663.1"/>
    <property type="molecule type" value="Genomic_DNA"/>
</dbReference>
<dbReference type="Proteomes" id="UP000265515">
    <property type="component" value="Unassembled WGS sequence"/>
</dbReference>
<organism evidence="5 6">
    <name type="scientific">Chara braunii</name>
    <name type="common">Braun's stonewort</name>
    <dbReference type="NCBI Taxonomy" id="69332"/>
    <lineage>
        <taxon>Eukaryota</taxon>
        <taxon>Viridiplantae</taxon>
        <taxon>Streptophyta</taxon>
        <taxon>Charophyceae</taxon>
        <taxon>Charales</taxon>
        <taxon>Characeae</taxon>
        <taxon>Chara</taxon>
    </lineage>
</organism>
<feature type="compositionally biased region" description="Polar residues" evidence="3">
    <location>
        <begin position="583"/>
        <end position="592"/>
    </location>
</feature>
<dbReference type="STRING" id="69332.A0A388JY81"/>
<keyword evidence="1" id="KW-0132">Cell division</keyword>
<feature type="region of interest" description="Disordered" evidence="3">
    <location>
        <begin position="550"/>
        <end position="592"/>
    </location>
</feature>
<dbReference type="PANTHER" id="PTHR13255:SF0">
    <property type="entry name" value="ATAXIN-10"/>
    <property type="match status" value="1"/>
</dbReference>
<feature type="compositionally biased region" description="Basic and acidic residues" evidence="3">
    <location>
        <begin position="33"/>
        <end position="47"/>
    </location>
</feature>
<dbReference type="SUPFAM" id="SSF48371">
    <property type="entry name" value="ARM repeat"/>
    <property type="match status" value="1"/>
</dbReference>
<feature type="region of interest" description="Disordered" evidence="3">
    <location>
        <begin position="1"/>
        <end position="78"/>
    </location>
</feature>
<dbReference type="InterPro" id="IPR016024">
    <property type="entry name" value="ARM-type_fold"/>
</dbReference>
<reference evidence="5 6" key="1">
    <citation type="journal article" date="2018" name="Cell">
        <title>The Chara Genome: Secondary Complexity and Implications for Plant Terrestrialization.</title>
        <authorList>
            <person name="Nishiyama T."/>
            <person name="Sakayama H."/>
            <person name="Vries J.D."/>
            <person name="Buschmann H."/>
            <person name="Saint-Marcoux D."/>
            <person name="Ullrich K.K."/>
            <person name="Haas F.B."/>
            <person name="Vanderstraeten L."/>
            <person name="Becker D."/>
            <person name="Lang D."/>
            <person name="Vosolsobe S."/>
            <person name="Rombauts S."/>
            <person name="Wilhelmsson P.K.I."/>
            <person name="Janitza P."/>
            <person name="Kern R."/>
            <person name="Heyl A."/>
            <person name="Rumpler F."/>
            <person name="Villalobos L.I.A.C."/>
            <person name="Clay J.M."/>
            <person name="Skokan R."/>
            <person name="Toyoda A."/>
            <person name="Suzuki Y."/>
            <person name="Kagoshima H."/>
            <person name="Schijlen E."/>
            <person name="Tajeshwar N."/>
            <person name="Catarino B."/>
            <person name="Hetherington A.J."/>
            <person name="Saltykova A."/>
            <person name="Bonnot C."/>
            <person name="Breuninger H."/>
            <person name="Symeonidi A."/>
            <person name="Radhakrishnan G.V."/>
            <person name="Van Nieuwerburgh F."/>
            <person name="Deforce D."/>
            <person name="Chang C."/>
            <person name="Karol K.G."/>
            <person name="Hedrich R."/>
            <person name="Ulvskov P."/>
            <person name="Glockner G."/>
            <person name="Delwiche C.F."/>
            <person name="Petrasek J."/>
            <person name="Van de Peer Y."/>
            <person name="Friml J."/>
            <person name="Beilby M."/>
            <person name="Dolan L."/>
            <person name="Kohara Y."/>
            <person name="Sugano S."/>
            <person name="Fujiyama A."/>
            <person name="Delaux P.-M."/>
            <person name="Quint M."/>
            <person name="TheiBen G."/>
            <person name="Hagemann M."/>
            <person name="Harholt J."/>
            <person name="Dunand C."/>
            <person name="Zachgo S."/>
            <person name="Langdale J."/>
            <person name="Maumus F."/>
            <person name="Straeten D.V.D."/>
            <person name="Gould S.B."/>
            <person name="Rensing S.A."/>
        </authorList>
    </citation>
    <scope>NUCLEOTIDE SEQUENCE [LARGE SCALE GENOMIC DNA]</scope>
    <source>
        <strain evidence="5 6">S276</strain>
    </source>
</reference>
<keyword evidence="2" id="KW-0131">Cell cycle</keyword>
<dbReference type="PANTHER" id="PTHR13255">
    <property type="entry name" value="ATAXIN-10"/>
    <property type="match status" value="1"/>
</dbReference>
<dbReference type="GO" id="GO:0051301">
    <property type="term" value="P:cell division"/>
    <property type="evidence" value="ECO:0007669"/>
    <property type="project" value="UniProtKB-KW"/>
</dbReference>
<evidence type="ECO:0000256" key="2">
    <source>
        <dbReference type="ARBA" id="ARBA00023306"/>
    </source>
</evidence>
<dbReference type="OrthoDB" id="379794at2759"/>
<feature type="region of interest" description="Disordered" evidence="3">
    <location>
        <begin position="831"/>
        <end position="877"/>
    </location>
</feature>
<dbReference type="InterPro" id="IPR011989">
    <property type="entry name" value="ARM-like"/>
</dbReference>
<sequence length="998" mass="108682">MGSADSWEGGGGGAIGMWNREEEKVGVVTNQGDDVRADEVQGKERQGNRVRNAGRGLGSGQGGEEEIARQEEGLNAEAGEQVGIDEIRIMTNGLNYERDRVNVEMKVMERERERAIKRERSTDRGREERTYQIHRGHIECWWSGSSKTLEDDPGERRPLQDNERRGCEKRIGGGKIGRGAEGTSWTGGTEAVEKEERRNASDKSDREGIKKEIQKVVEKRAMVAEAFDGGNVGESLLNAVENRAGMSSEVSVLVDDLNHLIAFSKQTDGRRNLGCLGAISRLVRVLRVLLARSARFLEWMESMESTSQSSGDSPEEEHDGLELSQDLVENVKGERNARLLSPSPELKSIMLLLRVLRNLCAGVAVNQDAFLACNAHVVIAKELMMPLVRALSQTAGCQPGRGTDLAAVLPPGQVCGPHSSQQTNGTLLGTLADRGKSGAGPSGPILDPEVVKDVLRAGLQALGNFVGGGDAHKDAVFRNVVMDGILTSVARVLPDNKVQDPLCMILYSCCFSSPERKRQLCHTAEGRKLIRLLLQAFLLDVNGYSTMENRDGGGAPLSEQPPAASTAGSVSPPSECPREEQSMAVSDQRLQNGSAHGGGEWLDLLVQSLCVDDVHLGVLFQALADKTCGRDNDNLPTEERLTPPATHFTPEQVGLVMIVCEIVIDRTEPSKSSSSQTADDKHVGSAIAILEENLSFILTLVRQTVVRVGEIERERTSSPLEDRSQIEKSQDAPAQQLLTGVIEVDLLGLGLRILRALSALDIRHEHNGQANRAHGQENADVSNSKVCAQQSPTPRDAGVGPDDVYDRPGSMSKRGVIPLLLEMLQALRPPSGIRAARKTEDDSAGGGERNARDCDDRAGAGNGLTTLPQEQRLGLGRYPHKDPFRGYRRDLVAIIGNLCFRRKYNQDLVRQNGGLLTMLQQCVTDDDNPFLREWGFWAMRNLIEGNEENRKELEGLEVQGAVQTPELASLGLKVEVNEQTRRPKLVNIGAGEGQVSPQ</sequence>
<gene>
    <name evidence="5" type="ORF">CBR_g31682</name>
</gene>
<feature type="region of interest" description="Disordered" evidence="3">
    <location>
        <begin position="769"/>
        <end position="809"/>
    </location>
</feature>
<dbReference type="Pfam" id="PF09759">
    <property type="entry name" value="Atx10homo_assoc"/>
    <property type="match status" value="1"/>
</dbReference>
<feature type="compositionally biased region" description="Basic and acidic residues" evidence="3">
    <location>
        <begin position="191"/>
        <end position="208"/>
    </location>
</feature>
<name>A0A388JY81_CHABU</name>
<feature type="domain" description="Ataxin-10" evidence="4">
    <location>
        <begin position="887"/>
        <end position="980"/>
    </location>
</feature>
<feature type="region of interest" description="Disordered" evidence="3">
    <location>
        <begin position="144"/>
        <end position="208"/>
    </location>
</feature>
<protein>
    <recommendedName>
        <fullName evidence="4">Ataxin-10 domain-containing protein</fullName>
    </recommendedName>
</protein>
<dbReference type="AlphaFoldDB" id="A0A388JY81"/>
<dbReference type="Gene3D" id="1.25.10.10">
    <property type="entry name" value="Leucine-rich Repeat Variant"/>
    <property type="match status" value="2"/>
</dbReference>
<accession>A0A388JY81</accession>
<dbReference type="InterPro" id="IPR051374">
    <property type="entry name" value="Ataxin-10/CTR86_families"/>
</dbReference>
<dbReference type="InterPro" id="IPR019156">
    <property type="entry name" value="Ataxin-10_domain"/>
</dbReference>
<feature type="compositionally biased region" description="Basic and acidic residues" evidence="3">
    <location>
        <begin position="148"/>
        <end position="171"/>
    </location>
</feature>
<feature type="compositionally biased region" description="Polar residues" evidence="3">
    <location>
        <begin position="779"/>
        <end position="793"/>
    </location>
</feature>
<evidence type="ECO:0000313" key="5">
    <source>
        <dbReference type="EMBL" id="GBG62663.1"/>
    </source>
</evidence>
<dbReference type="GO" id="GO:0005829">
    <property type="term" value="C:cytosol"/>
    <property type="evidence" value="ECO:0007669"/>
    <property type="project" value="TreeGrafter"/>
</dbReference>
<evidence type="ECO:0000313" key="6">
    <source>
        <dbReference type="Proteomes" id="UP000265515"/>
    </source>
</evidence>